<dbReference type="PANTHER" id="PTHR38765">
    <property type="entry name" value="DUF484 DOMAIN-CONTAINING PROTEIN"/>
    <property type="match status" value="1"/>
</dbReference>
<name>A0A5B2Z9B8_9GAMM</name>
<dbReference type="EMBL" id="VUOD01000005">
    <property type="protein sequence ID" value="KAA2284599.1"/>
    <property type="molecule type" value="Genomic_DNA"/>
</dbReference>
<evidence type="ECO:0000313" key="1">
    <source>
        <dbReference type="EMBL" id="KAA2284599.1"/>
    </source>
</evidence>
<keyword evidence="2" id="KW-1185">Reference proteome</keyword>
<dbReference type="Gene3D" id="3.30.450.40">
    <property type="match status" value="1"/>
</dbReference>
<protein>
    <submittedName>
        <fullName evidence="1">DUF484 family protein</fullName>
    </submittedName>
</protein>
<dbReference type="InterPro" id="IPR029016">
    <property type="entry name" value="GAF-like_dom_sf"/>
</dbReference>
<organism evidence="1 2">
    <name type="scientific">Arenimonas fontis</name>
    <dbReference type="NCBI Taxonomy" id="2608255"/>
    <lineage>
        <taxon>Bacteria</taxon>
        <taxon>Pseudomonadati</taxon>
        <taxon>Pseudomonadota</taxon>
        <taxon>Gammaproteobacteria</taxon>
        <taxon>Lysobacterales</taxon>
        <taxon>Lysobacteraceae</taxon>
        <taxon>Arenimonas</taxon>
    </lineage>
</organism>
<dbReference type="InterPro" id="IPR007435">
    <property type="entry name" value="DUF484"/>
</dbReference>
<dbReference type="RefSeq" id="WP_149860656.1">
    <property type="nucleotide sequence ID" value="NZ_VUOD01000005.1"/>
</dbReference>
<dbReference type="Proteomes" id="UP000322165">
    <property type="component" value="Unassembled WGS sequence"/>
</dbReference>
<dbReference type="PANTHER" id="PTHR38765:SF1">
    <property type="entry name" value="DUF484 DOMAIN-CONTAINING PROTEIN"/>
    <property type="match status" value="1"/>
</dbReference>
<evidence type="ECO:0000313" key="2">
    <source>
        <dbReference type="Proteomes" id="UP000322165"/>
    </source>
</evidence>
<dbReference type="AlphaFoldDB" id="A0A5B2Z9B8"/>
<gene>
    <name evidence="1" type="ORF">F0415_07805</name>
</gene>
<accession>A0A5B2Z9B8</accession>
<sequence length="224" mass="24655">MDDKNERLGAHEVAAYLRRHPKFLAQFPDLAISLVVPRDEGPAASLASYQLDVLRDKNRELGRRLNELFANAQENERLAVRTHQLSLALMRAGDAAATLRTMVAVLGEDFRGDIVRIVLFQPVPGVDEDWLKVVPAGDAALAPFRDFLGGGEPICGRLNQDKLDFLFGEAREQAASCVLLPLERRGMLVVGSADPNRFFPGMGTLFLRMMSEALVTALGRFPNG</sequence>
<reference evidence="1 2" key="1">
    <citation type="submission" date="2019-09" db="EMBL/GenBank/DDBJ databases">
        <title>Arenimonas chukotkensis sp. nov., a bacterium isolated from Chukotka hot spring, Arctic region, Russia.</title>
        <authorList>
            <person name="Zayulina K.S."/>
            <person name="Prokofeva M.I."/>
            <person name="Elcheninov A.G."/>
            <person name="Novikov A."/>
            <person name="Kochetkova T.V."/>
            <person name="Kublanov I.V."/>
        </authorList>
    </citation>
    <scope>NUCLEOTIDE SEQUENCE [LARGE SCALE GENOMIC DNA]</scope>
    <source>
        <strain evidence="1 2">3729k</strain>
    </source>
</reference>
<comment type="caution">
    <text evidence="1">The sequence shown here is derived from an EMBL/GenBank/DDBJ whole genome shotgun (WGS) entry which is preliminary data.</text>
</comment>
<dbReference type="Pfam" id="PF04340">
    <property type="entry name" value="DUF484"/>
    <property type="match status" value="1"/>
</dbReference>
<reference evidence="1 2" key="2">
    <citation type="submission" date="2019-09" db="EMBL/GenBank/DDBJ databases">
        <authorList>
            <person name="Mazur A."/>
        </authorList>
    </citation>
    <scope>NUCLEOTIDE SEQUENCE [LARGE SCALE GENOMIC DNA]</scope>
    <source>
        <strain evidence="1 2">3729k</strain>
    </source>
</reference>
<proteinExistence type="predicted"/>